<feature type="region of interest" description="Disordered" evidence="1">
    <location>
        <begin position="1"/>
        <end position="24"/>
    </location>
</feature>
<evidence type="ECO:0000313" key="2">
    <source>
        <dbReference type="EMBL" id="MBB6433946.1"/>
    </source>
</evidence>
<evidence type="ECO:0000256" key="1">
    <source>
        <dbReference type="SAM" id="MobiDB-lite"/>
    </source>
</evidence>
<name>A0A7X0HAM3_9ACTN</name>
<accession>A0A7X0HAM3</accession>
<gene>
    <name evidence="2" type="ORF">HNQ79_000384</name>
</gene>
<dbReference type="Proteomes" id="UP000540423">
    <property type="component" value="Unassembled WGS sequence"/>
</dbReference>
<evidence type="ECO:0000313" key="3">
    <source>
        <dbReference type="Proteomes" id="UP000540423"/>
    </source>
</evidence>
<proteinExistence type="predicted"/>
<organism evidence="2 3">
    <name type="scientific">Streptomyces candidus</name>
    <dbReference type="NCBI Taxonomy" id="67283"/>
    <lineage>
        <taxon>Bacteria</taxon>
        <taxon>Bacillati</taxon>
        <taxon>Actinomycetota</taxon>
        <taxon>Actinomycetes</taxon>
        <taxon>Kitasatosporales</taxon>
        <taxon>Streptomycetaceae</taxon>
        <taxon>Streptomyces</taxon>
    </lineage>
</organism>
<keyword evidence="3" id="KW-1185">Reference proteome</keyword>
<sequence length="66" mass="6630">MTQPSGTGPAPGGSPGVIDHGGVRSIDPYASRNVAVSGAETHLRRLVRLGHAEAVPGGDPVTYIAV</sequence>
<protein>
    <submittedName>
        <fullName evidence="2">Uncharacterized protein</fullName>
    </submittedName>
</protein>
<comment type="caution">
    <text evidence="2">The sequence shown here is derived from an EMBL/GenBank/DDBJ whole genome shotgun (WGS) entry which is preliminary data.</text>
</comment>
<dbReference type="EMBL" id="JACHEM010000001">
    <property type="protein sequence ID" value="MBB6433946.1"/>
    <property type="molecule type" value="Genomic_DNA"/>
</dbReference>
<reference evidence="2 3" key="1">
    <citation type="submission" date="2020-08" db="EMBL/GenBank/DDBJ databases">
        <title>Genomic Encyclopedia of Type Strains, Phase IV (KMG-IV): sequencing the most valuable type-strain genomes for metagenomic binning, comparative biology and taxonomic classification.</title>
        <authorList>
            <person name="Goeker M."/>
        </authorList>
    </citation>
    <scope>NUCLEOTIDE SEQUENCE [LARGE SCALE GENOMIC DNA]</scope>
    <source>
        <strain evidence="2 3">DSM 40141</strain>
    </source>
</reference>
<dbReference type="AlphaFoldDB" id="A0A7X0HAM3"/>